<protein>
    <submittedName>
        <fullName evidence="2">Uncharacterized protein</fullName>
    </submittedName>
</protein>
<comment type="caution">
    <text evidence="2">The sequence shown here is derived from an EMBL/GenBank/DDBJ whole genome shotgun (WGS) entry which is preliminary data.</text>
</comment>
<dbReference type="EMBL" id="JARJLG010000009">
    <property type="protein sequence ID" value="KAJ7777991.1"/>
    <property type="molecule type" value="Genomic_DNA"/>
</dbReference>
<proteinExistence type="predicted"/>
<dbReference type="Proteomes" id="UP001215280">
    <property type="component" value="Unassembled WGS sequence"/>
</dbReference>
<accession>A0AAD7K459</accession>
<keyword evidence="3" id="KW-1185">Reference proteome</keyword>
<dbReference type="AlphaFoldDB" id="A0AAD7K459"/>
<organism evidence="2 3">
    <name type="scientific">Mycena maculata</name>
    <dbReference type="NCBI Taxonomy" id="230809"/>
    <lineage>
        <taxon>Eukaryota</taxon>
        <taxon>Fungi</taxon>
        <taxon>Dikarya</taxon>
        <taxon>Basidiomycota</taxon>
        <taxon>Agaricomycotina</taxon>
        <taxon>Agaricomycetes</taxon>
        <taxon>Agaricomycetidae</taxon>
        <taxon>Agaricales</taxon>
        <taxon>Marasmiineae</taxon>
        <taxon>Mycenaceae</taxon>
        <taxon>Mycena</taxon>
    </lineage>
</organism>
<evidence type="ECO:0000313" key="3">
    <source>
        <dbReference type="Proteomes" id="UP001215280"/>
    </source>
</evidence>
<reference evidence="2" key="1">
    <citation type="submission" date="2023-03" db="EMBL/GenBank/DDBJ databases">
        <title>Massive genome expansion in bonnet fungi (Mycena s.s.) driven by repeated elements and novel gene families across ecological guilds.</title>
        <authorList>
            <consortium name="Lawrence Berkeley National Laboratory"/>
            <person name="Harder C.B."/>
            <person name="Miyauchi S."/>
            <person name="Viragh M."/>
            <person name="Kuo A."/>
            <person name="Thoen E."/>
            <person name="Andreopoulos B."/>
            <person name="Lu D."/>
            <person name="Skrede I."/>
            <person name="Drula E."/>
            <person name="Henrissat B."/>
            <person name="Morin E."/>
            <person name="Kohler A."/>
            <person name="Barry K."/>
            <person name="LaButti K."/>
            <person name="Morin E."/>
            <person name="Salamov A."/>
            <person name="Lipzen A."/>
            <person name="Mereny Z."/>
            <person name="Hegedus B."/>
            <person name="Baldrian P."/>
            <person name="Stursova M."/>
            <person name="Weitz H."/>
            <person name="Taylor A."/>
            <person name="Grigoriev I.V."/>
            <person name="Nagy L.G."/>
            <person name="Martin F."/>
            <person name="Kauserud H."/>
        </authorList>
    </citation>
    <scope>NUCLEOTIDE SEQUENCE</scope>
    <source>
        <strain evidence="2">CBHHK188m</strain>
    </source>
</reference>
<name>A0AAD7K459_9AGAR</name>
<gene>
    <name evidence="2" type="ORF">DFH07DRAFT_766209</name>
</gene>
<evidence type="ECO:0000256" key="1">
    <source>
        <dbReference type="SAM" id="MobiDB-lite"/>
    </source>
</evidence>
<feature type="region of interest" description="Disordered" evidence="1">
    <location>
        <begin position="297"/>
        <end position="332"/>
    </location>
</feature>
<evidence type="ECO:0000313" key="2">
    <source>
        <dbReference type="EMBL" id="KAJ7777991.1"/>
    </source>
</evidence>
<sequence>MSSLHPPTASPSVYKRDRFGLVYVNIRVAIILYLAKRITLLQFLLYVDVKGGHSGSFPARRCAYHKCERGIAIIWHCGFIVHRRILAEALTHQALRAMGVEPRVYPCPGCDVRHHEYFPFLKVGGFAGLEWIIRAAIRATGQREIENQHRRGQVKPERTYTLHTRTYGRLTAVLLLTCYRRDVPERATLERVGERILGLDRTDGRANTARMPDFLHVDDVRADEDVLLPLLDDSTTCFRCSMHKQGEGGGVLRDSGREELARCREILREAYGECGTEHFLSAEAPPAGLLQSQFLQEEDARRPSGRRGGPSRRINAARACRGDPRRVLPTSN</sequence>